<evidence type="ECO:0000256" key="3">
    <source>
        <dbReference type="ARBA" id="ARBA00022490"/>
    </source>
</evidence>
<comment type="miscellaneous">
    <text evidence="9">This enzyme catalyzes only one turnover and therefore is not strictly catalytic. According to one definition, an enzyme is a biocatalyst that acts repeatedly and over many reaction cycles.</text>
</comment>
<dbReference type="PANTHER" id="PTHR10815">
    <property type="entry name" value="METHYLATED-DNA--PROTEIN-CYSTEINE METHYLTRANSFERASE"/>
    <property type="match status" value="1"/>
</dbReference>
<dbReference type="Proteomes" id="UP000317422">
    <property type="component" value="Unassembled WGS sequence"/>
</dbReference>
<dbReference type="EMBL" id="VFQC01000001">
    <property type="protein sequence ID" value="TQN32964.1"/>
    <property type="molecule type" value="Genomic_DNA"/>
</dbReference>
<dbReference type="InterPro" id="IPR036388">
    <property type="entry name" value="WH-like_DNA-bd_sf"/>
</dbReference>
<dbReference type="GO" id="GO:0005737">
    <property type="term" value="C:cytoplasm"/>
    <property type="evidence" value="ECO:0007669"/>
    <property type="project" value="UniProtKB-SubCell"/>
</dbReference>
<dbReference type="Gene3D" id="1.10.10.10">
    <property type="entry name" value="Winged helix-like DNA-binding domain superfamily/Winged helix DNA-binding domain"/>
    <property type="match status" value="1"/>
</dbReference>
<evidence type="ECO:0000256" key="2">
    <source>
        <dbReference type="ARBA" id="ARBA00008711"/>
    </source>
</evidence>
<protein>
    <recommendedName>
        <fullName evidence="9">Methylated-DNA--protein-cysteine methyltransferase</fullName>
        <ecNumber evidence="9">2.1.1.63</ecNumber>
    </recommendedName>
    <alternativeName>
        <fullName evidence="9">6-O-methylguanine-DNA methyltransferase</fullName>
        <shortName evidence="9">MGMT</shortName>
    </alternativeName>
    <alternativeName>
        <fullName evidence="9">O-6-methylguanine-DNA-alkyltransferase</fullName>
    </alternativeName>
</protein>
<keyword evidence="6 9" id="KW-0227">DNA damage</keyword>
<comment type="catalytic activity">
    <reaction evidence="8 9">
        <text>a 6-O-methyl-2'-deoxyguanosine in DNA + L-cysteinyl-[protein] = S-methyl-L-cysteinyl-[protein] + a 2'-deoxyguanosine in DNA</text>
        <dbReference type="Rhea" id="RHEA:24000"/>
        <dbReference type="Rhea" id="RHEA-COMP:10131"/>
        <dbReference type="Rhea" id="RHEA-COMP:10132"/>
        <dbReference type="Rhea" id="RHEA-COMP:11367"/>
        <dbReference type="Rhea" id="RHEA-COMP:11368"/>
        <dbReference type="ChEBI" id="CHEBI:29950"/>
        <dbReference type="ChEBI" id="CHEBI:82612"/>
        <dbReference type="ChEBI" id="CHEBI:85445"/>
        <dbReference type="ChEBI" id="CHEBI:85448"/>
        <dbReference type="EC" id="2.1.1.63"/>
    </reaction>
</comment>
<reference evidence="12 13" key="1">
    <citation type="submission" date="2019-06" db="EMBL/GenBank/DDBJ databases">
        <title>Sequencing the genomes of 1000 actinobacteria strains.</title>
        <authorList>
            <person name="Klenk H.-P."/>
        </authorList>
    </citation>
    <scope>NUCLEOTIDE SEQUENCE [LARGE SCALE GENOMIC DNA]</scope>
    <source>
        <strain evidence="12 13">DSM 45015</strain>
    </source>
</reference>
<evidence type="ECO:0000313" key="13">
    <source>
        <dbReference type="Proteomes" id="UP000317422"/>
    </source>
</evidence>
<dbReference type="InterPro" id="IPR023546">
    <property type="entry name" value="MGMT"/>
</dbReference>
<dbReference type="CDD" id="cd06445">
    <property type="entry name" value="ATase"/>
    <property type="match status" value="1"/>
</dbReference>
<dbReference type="AlphaFoldDB" id="A0A543NMD7"/>
<dbReference type="NCBIfam" id="TIGR00589">
    <property type="entry name" value="ogt"/>
    <property type="match status" value="1"/>
</dbReference>
<feature type="domain" description="Methylated-DNA-[protein]-cysteine S-methyltransferase DNA binding" evidence="10">
    <location>
        <begin position="107"/>
        <end position="186"/>
    </location>
</feature>
<dbReference type="FunFam" id="1.10.10.10:FF:000214">
    <property type="entry name" value="Methylated-DNA--protein-cysteine methyltransferase"/>
    <property type="match status" value="1"/>
</dbReference>
<gene>
    <name evidence="12" type="ORF">FHX37_2953</name>
</gene>
<evidence type="ECO:0000313" key="12">
    <source>
        <dbReference type="EMBL" id="TQN32964.1"/>
    </source>
</evidence>
<feature type="active site" description="Nucleophile; methyl group acceptor" evidence="9">
    <location>
        <position position="158"/>
    </location>
</feature>
<evidence type="ECO:0000259" key="11">
    <source>
        <dbReference type="Pfam" id="PF02870"/>
    </source>
</evidence>
<dbReference type="SUPFAM" id="SSF46767">
    <property type="entry name" value="Methylated DNA-protein cysteine methyltransferase, C-terminal domain"/>
    <property type="match status" value="1"/>
</dbReference>
<evidence type="ECO:0000256" key="6">
    <source>
        <dbReference type="ARBA" id="ARBA00022763"/>
    </source>
</evidence>
<dbReference type="Pfam" id="PF02870">
    <property type="entry name" value="Methyltransf_1N"/>
    <property type="match status" value="1"/>
</dbReference>
<accession>A0A543NMD7</accession>
<comment type="subcellular location">
    <subcellularLocation>
        <location evidence="9">Cytoplasm</location>
    </subcellularLocation>
</comment>
<comment type="caution">
    <text evidence="12">The sequence shown here is derived from an EMBL/GenBank/DDBJ whole genome shotgun (WGS) entry which is preliminary data.</text>
</comment>
<evidence type="ECO:0000256" key="7">
    <source>
        <dbReference type="ARBA" id="ARBA00023204"/>
    </source>
</evidence>
<dbReference type="Gene3D" id="3.30.160.70">
    <property type="entry name" value="Methylated DNA-protein cysteine methyltransferase domain"/>
    <property type="match status" value="1"/>
</dbReference>
<dbReference type="SUPFAM" id="SSF53155">
    <property type="entry name" value="Methylated DNA-protein cysteine methyltransferase domain"/>
    <property type="match status" value="1"/>
</dbReference>
<evidence type="ECO:0000256" key="4">
    <source>
        <dbReference type="ARBA" id="ARBA00022603"/>
    </source>
</evidence>
<dbReference type="InterPro" id="IPR008332">
    <property type="entry name" value="MethylG_MeTrfase_N"/>
</dbReference>
<keyword evidence="3 9" id="KW-0963">Cytoplasm</keyword>
<evidence type="ECO:0000256" key="1">
    <source>
        <dbReference type="ARBA" id="ARBA00001286"/>
    </source>
</evidence>
<keyword evidence="13" id="KW-1185">Reference proteome</keyword>
<dbReference type="PANTHER" id="PTHR10815:SF5">
    <property type="entry name" value="METHYLATED-DNA--PROTEIN-CYSTEINE METHYLTRANSFERASE"/>
    <property type="match status" value="1"/>
</dbReference>
<evidence type="ECO:0000256" key="5">
    <source>
        <dbReference type="ARBA" id="ARBA00022679"/>
    </source>
</evidence>
<sequence>MTSAPQDTLPLSVAAASTPDPVEFAAPVEGPTRYDVVLSPIGDLLLTSDGVSLTGLHVGPEEGRSPSPEPTWHHDPGVFGQVRKQLDSYFAGELREFDVPLAPSGTAFQLSAWRALTTVGYGRTASYGEIAAALGRQGAARAVGMANNRNPISIIVPCHRVVGANGKLVGYGGGVSRKEYLLRLESGAQR</sequence>
<keyword evidence="5 9" id="KW-0808">Transferase</keyword>
<dbReference type="Pfam" id="PF01035">
    <property type="entry name" value="DNA_binding_1"/>
    <property type="match status" value="1"/>
</dbReference>
<evidence type="ECO:0000259" key="10">
    <source>
        <dbReference type="Pfam" id="PF01035"/>
    </source>
</evidence>
<name>A0A543NMD7_9ACTN</name>
<comment type="function">
    <text evidence="9">Involved in the cellular defense against the biological effects of O6-methylguanine (O6-MeG) and O4-methylthymine (O4-MeT) in DNA. Repairs the methylated nucleobase in DNA by stoichiometrically transferring the methyl group to a cysteine residue in the enzyme. This is a suicide reaction: the enzyme is irreversibly inactivated.</text>
</comment>
<dbReference type="EC" id="2.1.1.63" evidence="9"/>
<dbReference type="GO" id="GO:0006307">
    <property type="term" value="P:DNA alkylation repair"/>
    <property type="evidence" value="ECO:0007669"/>
    <property type="project" value="UniProtKB-UniRule"/>
</dbReference>
<dbReference type="InterPro" id="IPR014048">
    <property type="entry name" value="MethylDNA_cys_MeTrfase_DNA-bd"/>
</dbReference>
<dbReference type="RefSeq" id="WP_141924393.1">
    <property type="nucleotide sequence ID" value="NZ_VFQC01000001.1"/>
</dbReference>
<keyword evidence="4 9" id="KW-0489">Methyltransferase</keyword>
<dbReference type="GO" id="GO:0032259">
    <property type="term" value="P:methylation"/>
    <property type="evidence" value="ECO:0007669"/>
    <property type="project" value="UniProtKB-KW"/>
</dbReference>
<organism evidence="12 13">
    <name type="scientific">Haloactinospora alba</name>
    <dbReference type="NCBI Taxonomy" id="405555"/>
    <lineage>
        <taxon>Bacteria</taxon>
        <taxon>Bacillati</taxon>
        <taxon>Actinomycetota</taxon>
        <taxon>Actinomycetes</taxon>
        <taxon>Streptosporangiales</taxon>
        <taxon>Nocardiopsidaceae</taxon>
        <taxon>Haloactinospora</taxon>
    </lineage>
</organism>
<dbReference type="InterPro" id="IPR036631">
    <property type="entry name" value="MGMT_N_sf"/>
</dbReference>
<comment type="similarity">
    <text evidence="2 9">Belongs to the MGMT family.</text>
</comment>
<keyword evidence="7 9" id="KW-0234">DNA repair</keyword>
<dbReference type="InterPro" id="IPR001497">
    <property type="entry name" value="MethylDNA_cys_MeTrfase_AS"/>
</dbReference>
<feature type="domain" description="Methylguanine DNA methyltransferase ribonuclease-like" evidence="11">
    <location>
        <begin position="33"/>
        <end position="103"/>
    </location>
</feature>
<evidence type="ECO:0000256" key="8">
    <source>
        <dbReference type="ARBA" id="ARBA00049348"/>
    </source>
</evidence>
<evidence type="ECO:0000256" key="9">
    <source>
        <dbReference type="HAMAP-Rule" id="MF_00772"/>
    </source>
</evidence>
<dbReference type="GO" id="GO:0003908">
    <property type="term" value="F:methylated-DNA-[protein]-cysteine S-methyltransferase activity"/>
    <property type="evidence" value="ECO:0007669"/>
    <property type="project" value="UniProtKB-UniRule"/>
</dbReference>
<dbReference type="OrthoDB" id="9802228at2"/>
<dbReference type="PROSITE" id="PS00374">
    <property type="entry name" value="MGMT"/>
    <property type="match status" value="1"/>
</dbReference>
<dbReference type="HAMAP" id="MF_00772">
    <property type="entry name" value="OGT"/>
    <property type="match status" value="1"/>
</dbReference>
<proteinExistence type="inferred from homology"/>
<comment type="catalytic activity">
    <reaction evidence="1 9">
        <text>a 4-O-methyl-thymidine in DNA + L-cysteinyl-[protein] = a thymidine in DNA + S-methyl-L-cysteinyl-[protein]</text>
        <dbReference type="Rhea" id="RHEA:53428"/>
        <dbReference type="Rhea" id="RHEA-COMP:10131"/>
        <dbReference type="Rhea" id="RHEA-COMP:10132"/>
        <dbReference type="Rhea" id="RHEA-COMP:13555"/>
        <dbReference type="Rhea" id="RHEA-COMP:13556"/>
        <dbReference type="ChEBI" id="CHEBI:29950"/>
        <dbReference type="ChEBI" id="CHEBI:82612"/>
        <dbReference type="ChEBI" id="CHEBI:137386"/>
        <dbReference type="ChEBI" id="CHEBI:137387"/>
        <dbReference type="EC" id="2.1.1.63"/>
    </reaction>
</comment>
<dbReference type="InterPro" id="IPR036217">
    <property type="entry name" value="MethylDNA_cys_MeTrfase_DNAb"/>
</dbReference>